<accession>A0A5C3QU21</accession>
<evidence type="ECO:0000313" key="3">
    <source>
        <dbReference type="Proteomes" id="UP000305067"/>
    </source>
</evidence>
<dbReference type="AlphaFoldDB" id="A0A5C3QU21"/>
<protein>
    <submittedName>
        <fullName evidence="2">Uncharacterized protein</fullName>
    </submittedName>
</protein>
<feature type="transmembrane region" description="Helical" evidence="1">
    <location>
        <begin position="357"/>
        <end position="381"/>
    </location>
</feature>
<keyword evidence="1" id="KW-0472">Membrane</keyword>
<evidence type="ECO:0000313" key="2">
    <source>
        <dbReference type="EMBL" id="TFL04888.1"/>
    </source>
</evidence>
<sequence>MSLLAATKMHTSQAQNMGAQVVSIWKRATELCQERGKTGSTVVCCNSGPATNDTVLVQTKTGQKPRKLEDLSSGLKRCREVAAGGLLADCEVMGKTKEIMYHRTLRRLLTLGVKNADAVCSQKKCSHRKNNAAAVDQESKKMVPTYNDLKFNRKDLKAYKDHFVPGFQLLVGIQPNPWTFFTIDTIDHPDAVDLLNIIYIAAMELSQQLYKYCHTFMQEAHPVIKEHLEQVICTPGTAADPEAQMTYQFNTLDNICKEVERLLKDNIFIYMKSATQEGMYCSRISITAKCPPPVWALGKYINPKILSKTEAQFFSSKWAAVTARHIKAISEEMEDKEFEPFWEDFLRRLCLCYNKRISCHCLCLLTLPTPLLLLVIMFAWLPQTLLRTTSYFILPGHSVSTA</sequence>
<keyword evidence="1" id="KW-1133">Transmembrane helix</keyword>
<keyword evidence="1" id="KW-0812">Transmembrane</keyword>
<organism evidence="2 3">
    <name type="scientific">Pterulicium gracile</name>
    <dbReference type="NCBI Taxonomy" id="1884261"/>
    <lineage>
        <taxon>Eukaryota</taxon>
        <taxon>Fungi</taxon>
        <taxon>Dikarya</taxon>
        <taxon>Basidiomycota</taxon>
        <taxon>Agaricomycotina</taxon>
        <taxon>Agaricomycetes</taxon>
        <taxon>Agaricomycetidae</taxon>
        <taxon>Agaricales</taxon>
        <taxon>Pleurotineae</taxon>
        <taxon>Pterulaceae</taxon>
        <taxon>Pterulicium</taxon>
    </lineage>
</organism>
<dbReference type="Proteomes" id="UP000305067">
    <property type="component" value="Unassembled WGS sequence"/>
</dbReference>
<evidence type="ECO:0000256" key="1">
    <source>
        <dbReference type="SAM" id="Phobius"/>
    </source>
</evidence>
<dbReference type="EMBL" id="ML178818">
    <property type="protein sequence ID" value="TFL04888.1"/>
    <property type="molecule type" value="Genomic_DNA"/>
</dbReference>
<gene>
    <name evidence="2" type="ORF">BDV98DRAFT_580879</name>
</gene>
<keyword evidence="3" id="KW-1185">Reference proteome</keyword>
<reference evidence="2 3" key="1">
    <citation type="journal article" date="2019" name="Nat. Ecol. Evol.">
        <title>Megaphylogeny resolves global patterns of mushroom evolution.</title>
        <authorList>
            <person name="Varga T."/>
            <person name="Krizsan K."/>
            <person name="Foldi C."/>
            <person name="Dima B."/>
            <person name="Sanchez-Garcia M."/>
            <person name="Sanchez-Ramirez S."/>
            <person name="Szollosi G.J."/>
            <person name="Szarkandi J.G."/>
            <person name="Papp V."/>
            <person name="Albert L."/>
            <person name="Andreopoulos W."/>
            <person name="Angelini C."/>
            <person name="Antonin V."/>
            <person name="Barry K.W."/>
            <person name="Bougher N.L."/>
            <person name="Buchanan P."/>
            <person name="Buyck B."/>
            <person name="Bense V."/>
            <person name="Catcheside P."/>
            <person name="Chovatia M."/>
            <person name="Cooper J."/>
            <person name="Damon W."/>
            <person name="Desjardin D."/>
            <person name="Finy P."/>
            <person name="Geml J."/>
            <person name="Haridas S."/>
            <person name="Hughes K."/>
            <person name="Justo A."/>
            <person name="Karasinski D."/>
            <person name="Kautmanova I."/>
            <person name="Kiss B."/>
            <person name="Kocsube S."/>
            <person name="Kotiranta H."/>
            <person name="LaButti K.M."/>
            <person name="Lechner B.E."/>
            <person name="Liimatainen K."/>
            <person name="Lipzen A."/>
            <person name="Lukacs Z."/>
            <person name="Mihaltcheva S."/>
            <person name="Morgado L.N."/>
            <person name="Niskanen T."/>
            <person name="Noordeloos M.E."/>
            <person name="Ohm R.A."/>
            <person name="Ortiz-Santana B."/>
            <person name="Ovrebo C."/>
            <person name="Racz N."/>
            <person name="Riley R."/>
            <person name="Savchenko A."/>
            <person name="Shiryaev A."/>
            <person name="Soop K."/>
            <person name="Spirin V."/>
            <person name="Szebenyi C."/>
            <person name="Tomsovsky M."/>
            <person name="Tulloss R.E."/>
            <person name="Uehling J."/>
            <person name="Grigoriev I.V."/>
            <person name="Vagvolgyi C."/>
            <person name="Papp T."/>
            <person name="Martin F.M."/>
            <person name="Miettinen O."/>
            <person name="Hibbett D.S."/>
            <person name="Nagy L.G."/>
        </authorList>
    </citation>
    <scope>NUCLEOTIDE SEQUENCE [LARGE SCALE GENOMIC DNA]</scope>
    <source>
        <strain evidence="2 3">CBS 309.79</strain>
    </source>
</reference>
<proteinExistence type="predicted"/>
<name>A0A5C3QU21_9AGAR</name>